<keyword evidence="5 6" id="KW-0269">Exonuclease</keyword>
<reference evidence="8" key="1">
    <citation type="submission" date="2020-06" db="EMBL/GenBank/DDBJ databases">
        <title>Draft genomic sequence of Geomonas sp. Red330.</title>
        <authorList>
            <person name="Itoh H."/>
            <person name="Zhenxing X."/>
            <person name="Ushijima N."/>
            <person name="Masuda Y."/>
            <person name="Shiratori Y."/>
            <person name="Senoo K."/>
        </authorList>
    </citation>
    <scope>NUCLEOTIDE SEQUENCE [LARGE SCALE GENOMIC DNA]</scope>
    <source>
        <strain evidence="8">Red330</strain>
    </source>
</reference>
<dbReference type="GO" id="GO:0006308">
    <property type="term" value="P:DNA catabolic process"/>
    <property type="evidence" value="ECO:0007669"/>
    <property type="project" value="UniProtKB-UniRule"/>
</dbReference>
<evidence type="ECO:0000256" key="4">
    <source>
        <dbReference type="ARBA" id="ARBA00022801"/>
    </source>
</evidence>
<sequence length="75" mass="8480">MAGEKFETALKKLEDVVKKLETGDLSLEESLKAFEEGVKQSAFCSKKLNEAERRVDVLLKQRDGSFVTKPFDEVD</sequence>
<keyword evidence="4 6" id="KW-0378">Hydrolase</keyword>
<dbReference type="RefSeq" id="WP_183354322.1">
    <property type="nucleotide sequence ID" value="NZ_BLXX01000004.1"/>
</dbReference>
<dbReference type="Gene3D" id="1.10.287.1040">
    <property type="entry name" value="Exonuclease VII, small subunit"/>
    <property type="match status" value="1"/>
</dbReference>
<evidence type="ECO:0000313" key="7">
    <source>
        <dbReference type="EMBL" id="GFO59498.1"/>
    </source>
</evidence>
<dbReference type="SUPFAM" id="SSF116842">
    <property type="entry name" value="XseB-like"/>
    <property type="match status" value="1"/>
</dbReference>
<evidence type="ECO:0000313" key="8">
    <source>
        <dbReference type="Proteomes" id="UP000556026"/>
    </source>
</evidence>
<comment type="function">
    <text evidence="6">Bidirectionally degrades single-stranded DNA into large acid-insoluble oligonucleotides, which are then degraded further into small acid-soluble oligonucleotides.</text>
</comment>
<gene>
    <name evidence="6 7" type="primary">xseB</name>
    <name evidence="7" type="ORF">GMST_18230</name>
</gene>
<dbReference type="Pfam" id="PF02609">
    <property type="entry name" value="Exonuc_VII_S"/>
    <property type="match status" value="1"/>
</dbReference>
<evidence type="ECO:0000256" key="5">
    <source>
        <dbReference type="ARBA" id="ARBA00022839"/>
    </source>
</evidence>
<dbReference type="NCBIfam" id="NF010669">
    <property type="entry name" value="PRK14066.1"/>
    <property type="match status" value="1"/>
</dbReference>
<protein>
    <recommendedName>
        <fullName evidence="6">Exodeoxyribonuclease 7 small subunit</fullName>
        <ecNumber evidence="6">3.1.11.6</ecNumber>
    </recommendedName>
    <alternativeName>
        <fullName evidence="6">Exodeoxyribonuclease VII small subunit</fullName>
        <shortName evidence="6">Exonuclease VII small subunit</shortName>
    </alternativeName>
</protein>
<dbReference type="HAMAP" id="MF_00337">
    <property type="entry name" value="Exonuc_7_S"/>
    <property type="match status" value="1"/>
</dbReference>
<dbReference type="NCBIfam" id="TIGR01280">
    <property type="entry name" value="xseB"/>
    <property type="match status" value="1"/>
</dbReference>
<dbReference type="InterPro" id="IPR003761">
    <property type="entry name" value="Exonuc_VII_S"/>
</dbReference>
<comment type="similarity">
    <text evidence="1 6">Belongs to the XseB family.</text>
</comment>
<dbReference type="PANTHER" id="PTHR34137:SF1">
    <property type="entry name" value="EXODEOXYRIBONUCLEASE 7 SMALL SUBUNIT"/>
    <property type="match status" value="1"/>
</dbReference>
<dbReference type="Proteomes" id="UP000556026">
    <property type="component" value="Unassembled WGS sequence"/>
</dbReference>
<accession>A0A6V8MHM9</accession>
<keyword evidence="2 6" id="KW-0963">Cytoplasm</keyword>
<dbReference type="PIRSF" id="PIRSF006488">
    <property type="entry name" value="Exonuc_VII_S"/>
    <property type="match status" value="1"/>
</dbReference>
<proteinExistence type="inferred from homology"/>
<comment type="caution">
    <text evidence="7">The sequence shown here is derived from an EMBL/GenBank/DDBJ whole genome shotgun (WGS) entry which is preliminary data.</text>
</comment>
<name>A0A6V8MHM9_9BACT</name>
<evidence type="ECO:0000256" key="2">
    <source>
        <dbReference type="ARBA" id="ARBA00022490"/>
    </source>
</evidence>
<keyword evidence="8" id="KW-1185">Reference proteome</keyword>
<keyword evidence="3 6" id="KW-0540">Nuclease</keyword>
<dbReference type="GO" id="GO:0008855">
    <property type="term" value="F:exodeoxyribonuclease VII activity"/>
    <property type="evidence" value="ECO:0007669"/>
    <property type="project" value="UniProtKB-UniRule"/>
</dbReference>
<evidence type="ECO:0000256" key="3">
    <source>
        <dbReference type="ARBA" id="ARBA00022722"/>
    </source>
</evidence>
<dbReference type="InterPro" id="IPR037004">
    <property type="entry name" value="Exonuc_VII_ssu_sf"/>
</dbReference>
<dbReference type="GO" id="GO:0005829">
    <property type="term" value="C:cytosol"/>
    <property type="evidence" value="ECO:0007669"/>
    <property type="project" value="TreeGrafter"/>
</dbReference>
<dbReference type="NCBIfam" id="NF002140">
    <property type="entry name" value="PRK00977.1-4"/>
    <property type="match status" value="1"/>
</dbReference>
<evidence type="ECO:0000256" key="1">
    <source>
        <dbReference type="ARBA" id="ARBA00009998"/>
    </source>
</evidence>
<comment type="subunit">
    <text evidence="6">Heterooligomer composed of large and small subunits.</text>
</comment>
<evidence type="ECO:0000256" key="6">
    <source>
        <dbReference type="HAMAP-Rule" id="MF_00337"/>
    </source>
</evidence>
<dbReference type="EMBL" id="BLXX01000004">
    <property type="protein sequence ID" value="GFO59498.1"/>
    <property type="molecule type" value="Genomic_DNA"/>
</dbReference>
<comment type="subcellular location">
    <subcellularLocation>
        <location evidence="6">Cytoplasm</location>
    </subcellularLocation>
</comment>
<organism evidence="7 8">
    <name type="scientific">Geomonas silvestris</name>
    <dbReference type="NCBI Taxonomy" id="2740184"/>
    <lineage>
        <taxon>Bacteria</taxon>
        <taxon>Pseudomonadati</taxon>
        <taxon>Thermodesulfobacteriota</taxon>
        <taxon>Desulfuromonadia</taxon>
        <taxon>Geobacterales</taxon>
        <taxon>Geobacteraceae</taxon>
        <taxon>Geomonas</taxon>
    </lineage>
</organism>
<dbReference type="GO" id="GO:0009318">
    <property type="term" value="C:exodeoxyribonuclease VII complex"/>
    <property type="evidence" value="ECO:0007669"/>
    <property type="project" value="UniProtKB-UniRule"/>
</dbReference>
<dbReference type="PANTHER" id="PTHR34137">
    <property type="entry name" value="EXODEOXYRIBONUCLEASE 7 SMALL SUBUNIT"/>
    <property type="match status" value="1"/>
</dbReference>
<comment type="catalytic activity">
    <reaction evidence="6">
        <text>Exonucleolytic cleavage in either 5'- to 3'- or 3'- to 5'-direction to yield nucleoside 5'-phosphates.</text>
        <dbReference type="EC" id="3.1.11.6"/>
    </reaction>
</comment>
<dbReference type="EC" id="3.1.11.6" evidence="6"/>
<dbReference type="AlphaFoldDB" id="A0A6V8MHM9"/>